<keyword evidence="1" id="KW-0472">Membrane</keyword>
<feature type="transmembrane region" description="Helical" evidence="1">
    <location>
        <begin position="12"/>
        <end position="32"/>
    </location>
</feature>
<dbReference type="EMBL" id="MH588545">
    <property type="protein sequence ID" value="AXQ68588.1"/>
    <property type="molecule type" value="Genomic_DNA"/>
</dbReference>
<evidence type="ECO:0000313" key="3">
    <source>
        <dbReference type="Proteomes" id="UP000259026"/>
    </source>
</evidence>
<name>A0A385ECX6_9CAUD</name>
<evidence type="ECO:0000256" key="1">
    <source>
        <dbReference type="SAM" id="Phobius"/>
    </source>
</evidence>
<reference evidence="3" key="1">
    <citation type="submission" date="2018-07" db="EMBL/GenBank/DDBJ databases">
        <title>Giant CbK-like Caulobacter bacteriophages have genetically divergent genomes.</title>
        <authorList>
            <person name="Wilson K.M."/>
            <person name="Ely B."/>
        </authorList>
    </citation>
    <scope>NUCLEOTIDE SEQUENCE [LARGE SCALE GENOMIC DNA]</scope>
</reference>
<proteinExistence type="predicted"/>
<reference evidence="2 3" key="2">
    <citation type="submission" date="2018-09" db="EMBL/GenBank/DDBJ databases">
        <title>Giant CbK-like Caulobacter bacteriophages have genetically divergent genomes.</title>
        <authorList>
            <person name="Wilson K."/>
            <person name="Ely B."/>
        </authorList>
    </citation>
    <scope>NUCLEOTIDE SEQUENCE [LARGE SCALE GENOMIC DNA]</scope>
</reference>
<keyword evidence="1" id="KW-1133">Transmembrane helix</keyword>
<sequence length="38" mass="4270">MNRTDQRRRDFGAGAIFMAAIEFICDVVGAIFESCWGD</sequence>
<gene>
    <name evidence="2" type="ORF">CcrPW_gp049</name>
</gene>
<organism evidence="2 3">
    <name type="scientific">Caulobacter phage CcrPW</name>
    <dbReference type="NCBI Taxonomy" id="2283271"/>
    <lineage>
        <taxon>Viruses</taxon>
        <taxon>Duplodnaviria</taxon>
        <taxon>Heunggongvirae</taxon>
        <taxon>Uroviricota</taxon>
        <taxon>Caudoviricetes</taxon>
        <taxon>Jeanschmidtviridae</taxon>
        <taxon>Colossusvirus</taxon>
        <taxon>Colossusvirus PW</taxon>
    </lineage>
</organism>
<accession>A0A385ECX6</accession>
<dbReference type="Proteomes" id="UP000259026">
    <property type="component" value="Segment"/>
</dbReference>
<keyword evidence="3" id="KW-1185">Reference proteome</keyword>
<evidence type="ECO:0000313" key="2">
    <source>
        <dbReference type="EMBL" id="AXQ68588.1"/>
    </source>
</evidence>
<keyword evidence="1" id="KW-0812">Transmembrane</keyword>
<protein>
    <submittedName>
        <fullName evidence="2">Uncharacterized protein</fullName>
    </submittedName>
</protein>